<dbReference type="PANTHER" id="PTHR30590">
    <property type="entry name" value="INNER MEMBRANE PROTEIN"/>
    <property type="match status" value="1"/>
</dbReference>
<feature type="transmembrane region" description="Helical" evidence="1">
    <location>
        <begin position="213"/>
        <end position="233"/>
    </location>
</feature>
<reference evidence="3 4" key="1">
    <citation type="submission" date="2019-09" db="EMBL/GenBank/DDBJ databases">
        <authorList>
            <person name="Li Y."/>
        </authorList>
    </citation>
    <scope>NUCLEOTIDE SEQUENCE [LARGE SCALE GENOMIC DNA]</scope>
    <source>
        <strain evidence="3 4">L3-3HA</strain>
    </source>
</reference>
<evidence type="ECO:0000256" key="1">
    <source>
        <dbReference type="SAM" id="Phobius"/>
    </source>
</evidence>
<dbReference type="OrthoDB" id="9807744at2"/>
<evidence type="ECO:0000259" key="2">
    <source>
        <dbReference type="Pfam" id="PF04235"/>
    </source>
</evidence>
<keyword evidence="1" id="KW-1133">Transmembrane helix</keyword>
<dbReference type="InterPro" id="IPR007349">
    <property type="entry name" value="DUF418"/>
</dbReference>
<organism evidence="3 4">
    <name type="scientific">Affinibrenneria salicis</name>
    <dbReference type="NCBI Taxonomy" id="2590031"/>
    <lineage>
        <taxon>Bacteria</taxon>
        <taxon>Pseudomonadati</taxon>
        <taxon>Pseudomonadota</taxon>
        <taxon>Gammaproteobacteria</taxon>
        <taxon>Enterobacterales</taxon>
        <taxon>Pectobacteriaceae</taxon>
        <taxon>Affinibrenneria</taxon>
    </lineage>
</organism>
<dbReference type="Proteomes" id="UP000335415">
    <property type="component" value="Unassembled WGS sequence"/>
</dbReference>
<feature type="transmembrane region" description="Helical" evidence="1">
    <location>
        <begin position="245"/>
        <end position="266"/>
    </location>
</feature>
<keyword evidence="1" id="KW-0812">Transmembrane</keyword>
<feature type="transmembrane region" description="Helical" evidence="1">
    <location>
        <begin position="60"/>
        <end position="89"/>
    </location>
</feature>
<sequence length="390" mass="43504">MSSEINPAPGVSTPRIATLDFARGVAILGILLMNIIAFGLPKAAYLNPAWQGQPSTGDALAWALMDLVAQAKFLTLFALLFGAGIQLLLPRGRGWVHARFFWLMLLGLLHGVFFWDGDILLDYGLLGLVCYSIIRQSEGSRMLLRSGVLLYGIGLGMLLVLSRLLGSQPGSYWLPGALDIAREASWQMQGGPEAWRQRLSLLSDGLLSLGVQYGWLLAGSMLLGAGLMRSGWLKGEFSLAHYRRAGYGLVALGLLINAAGVAGQWLLDWEYRWCALLLQFPRELSAPLQAIGYLALCYAFWPRLCRWRWVRLVTGVGRMALSNYLLQTLICTTLFNQFGLFMRFDRLQLLAMVPLIWLANLLFTACWLRYFPQGPLEWGWRKLTGWTAGR</sequence>
<evidence type="ECO:0000313" key="4">
    <source>
        <dbReference type="Proteomes" id="UP000335415"/>
    </source>
</evidence>
<feature type="transmembrane region" description="Helical" evidence="1">
    <location>
        <begin position="324"/>
        <end position="344"/>
    </location>
</feature>
<dbReference type="RefSeq" id="WP_150434319.1">
    <property type="nucleotide sequence ID" value="NZ_VYKJ01000003.1"/>
</dbReference>
<dbReference type="EMBL" id="VYKJ01000003">
    <property type="protein sequence ID" value="KAA9001044.1"/>
    <property type="molecule type" value="Genomic_DNA"/>
</dbReference>
<evidence type="ECO:0000313" key="3">
    <source>
        <dbReference type="EMBL" id="KAA9001044.1"/>
    </source>
</evidence>
<accession>A0A5J5G4A8</accession>
<keyword evidence="1" id="KW-0472">Membrane</keyword>
<dbReference type="AlphaFoldDB" id="A0A5J5G4A8"/>
<feature type="domain" description="DUF418" evidence="2">
    <location>
        <begin position="227"/>
        <end position="386"/>
    </location>
</feature>
<feature type="transmembrane region" description="Helical" evidence="1">
    <location>
        <begin position="21"/>
        <end position="40"/>
    </location>
</feature>
<name>A0A5J5G4A8_9GAMM</name>
<feature type="transmembrane region" description="Helical" evidence="1">
    <location>
        <begin position="350"/>
        <end position="371"/>
    </location>
</feature>
<keyword evidence="4" id="KW-1185">Reference proteome</keyword>
<dbReference type="NCBIfam" id="NF008093">
    <property type="entry name" value="PRK10835.1"/>
    <property type="match status" value="1"/>
</dbReference>
<gene>
    <name evidence="3" type="ORF">FJU30_07235</name>
</gene>
<dbReference type="InterPro" id="IPR052529">
    <property type="entry name" value="Bact_Transport_Assoc"/>
</dbReference>
<protein>
    <submittedName>
        <fullName evidence="3">DUF418 family protein</fullName>
    </submittedName>
</protein>
<feature type="transmembrane region" description="Helical" evidence="1">
    <location>
        <begin position="119"/>
        <end position="134"/>
    </location>
</feature>
<comment type="caution">
    <text evidence="3">The sequence shown here is derived from an EMBL/GenBank/DDBJ whole genome shotgun (WGS) entry which is preliminary data.</text>
</comment>
<feature type="transmembrane region" description="Helical" evidence="1">
    <location>
        <begin position="96"/>
        <end position="113"/>
    </location>
</feature>
<dbReference type="PANTHER" id="PTHR30590:SF2">
    <property type="entry name" value="INNER MEMBRANE PROTEIN"/>
    <property type="match status" value="1"/>
</dbReference>
<proteinExistence type="predicted"/>
<dbReference type="Pfam" id="PF04235">
    <property type="entry name" value="DUF418"/>
    <property type="match status" value="1"/>
</dbReference>
<feature type="transmembrane region" description="Helical" evidence="1">
    <location>
        <begin position="146"/>
        <end position="165"/>
    </location>
</feature>